<feature type="compositionally biased region" description="Acidic residues" evidence="7">
    <location>
        <begin position="29"/>
        <end position="39"/>
    </location>
</feature>
<dbReference type="SUPFAM" id="SSF48452">
    <property type="entry name" value="TPR-like"/>
    <property type="match status" value="1"/>
</dbReference>
<dbReference type="InterPro" id="IPR035979">
    <property type="entry name" value="RBD_domain_sf"/>
</dbReference>
<comment type="caution">
    <text evidence="10">The sequence shown here is derived from an EMBL/GenBank/DDBJ whole genome shotgun (WGS) entry which is preliminary data.</text>
</comment>
<dbReference type="Pfam" id="PF05391">
    <property type="entry name" value="Lsm_interact"/>
    <property type="match status" value="1"/>
</dbReference>
<dbReference type="Pfam" id="PF05843">
    <property type="entry name" value="Suf"/>
    <property type="match status" value="1"/>
</dbReference>
<keyword evidence="2" id="KW-0507">mRNA processing</keyword>
<dbReference type="GO" id="GO:0003723">
    <property type="term" value="F:RNA binding"/>
    <property type="evidence" value="ECO:0007669"/>
    <property type="project" value="UniProtKB-KW"/>
</dbReference>
<evidence type="ECO:0000256" key="4">
    <source>
        <dbReference type="ARBA" id="ARBA00022884"/>
    </source>
</evidence>
<feature type="domain" description="Suppressor of forked" evidence="9">
    <location>
        <begin position="44"/>
        <end position="388"/>
    </location>
</feature>
<accession>A0AA38ZFN6</accession>
<dbReference type="SUPFAM" id="SSF54928">
    <property type="entry name" value="RNA-binding domain, RBD"/>
    <property type="match status" value="1"/>
</dbReference>
<proteinExistence type="predicted"/>
<keyword evidence="11" id="KW-1185">Reference proteome</keyword>
<protein>
    <recommendedName>
        <fullName evidence="12">Squamous cell carcinoma antigen recognized by T-cells 3</fullName>
    </recommendedName>
</protein>
<evidence type="ECO:0000256" key="3">
    <source>
        <dbReference type="ARBA" id="ARBA00022737"/>
    </source>
</evidence>
<evidence type="ECO:0000256" key="6">
    <source>
        <dbReference type="ARBA" id="ARBA00023242"/>
    </source>
</evidence>
<comment type="subcellular location">
    <subcellularLocation>
        <location evidence="1">Nucleus</location>
    </subcellularLocation>
</comment>
<feature type="region of interest" description="Disordered" evidence="7">
    <location>
        <begin position="1"/>
        <end position="39"/>
    </location>
</feature>
<keyword evidence="4" id="KW-0694">RNA-binding</keyword>
<gene>
    <name evidence="10" type="ORF">PVL29_016282</name>
</gene>
<organism evidence="10 11">
    <name type="scientific">Vitis rotundifolia</name>
    <name type="common">Muscadine grape</name>
    <dbReference type="NCBI Taxonomy" id="103349"/>
    <lineage>
        <taxon>Eukaryota</taxon>
        <taxon>Viridiplantae</taxon>
        <taxon>Streptophyta</taxon>
        <taxon>Embryophyta</taxon>
        <taxon>Tracheophyta</taxon>
        <taxon>Spermatophyta</taxon>
        <taxon>Magnoliopsida</taxon>
        <taxon>eudicotyledons</taxon>
        <taxon>Gunneridae</taxon>
        <taxon>Pentapetalae</taxon>
        <taxon>rosids</taxon>
        <taxon>Vitales</taxon>
        <taxon>Vitaceae</taxon>
        <taxon>Viteae</taxon>
        <taxon>Vitis</taxon>
    </lineage>
</organism>
<evidence type="ECO:0000256" key="7">
    <source>
        <dbReference type="SAM" id="MobiDB-lite"/>
    </source>
</evidence>
<dbReference type="GO" id="GO:0005634">
    <property type="term" value="C:nucleus"/>
    <property type="evidence" value="ECO:0007669"/>
    <property type="project" value="UniProtKB-SubCell"/>
</dbReference>
<feature type="domain" description="LSM-interacting" evidence="8">
    <location>
        <begin position="649"/>
        <end position="664"/>
    </location>
</feature>
<feature type="compositionally biased region" description="Polar residues" evidence="7">
    <location>
        <begin position="586"/>
        <end position="609"/>
    </location>
</feature>
<dbReference type="AlphaFoldDB" id="A0AA38ZFN6"/>
<keyword evidence="3" id="KW-0677">Repeat</keyword>
<evidence type="ECO:0000259" key="8">
    <source>
        <dbReference type="Pfam" id="PF05391"/>
    </source>
</evidence>
<evidence type="ECO:0000256" key="1">
    <source>
        <dbReference type="ARBA" id="ARBA00004123"/>
    </source>
</evidence>
<evidence type="ECO:0000259" key="9">
    <source>
        <dbReference type="Pfam" id="PF05843"/>
    </source>
</evidence>
<dbReference type="InterPro" id="IPR008669">
    <property type="entry name" value="LSM_interact"/>
</dbReference>
<reference evidence="10 11" key="1">
    <citation type="journal article" date="2023" name="BMC Biotechnol.">
        <title>Vitis rotundifolia cv Carlos genome sequencing.</title>
        <authorList>
            <person name="Huff M."/>
            <person name="Hulse-Kemp A."/>
            <person name="Scheffler B."/>
            <person name="Youngblood R."/>
            <person name="Simpson S."/>
            <person name="Babiker E."/>
            <person name="Staton M."/>
        </authorList>
    </citation>
    <scope>NUCLEOTIDE SEQUENCE [LARGE SCALE GENOMIC DNA]</scope>
    <source>
        <tissue evidence="10">Leaf</tissue>
    </source>
</reference>
<dbReference type="SMART" id="SM00386">
    <property type="entry name" value="HAT"/>
    <property type="match status" value="7"/>
</dbReference>
<dbReference type="PANTHER" id="PTHR17204">
    <property type="entry name" value="PRE-MRNA PROCESSING PROTEIN PRP39-RELATED"/>
    <property type="match status" value="1"/>
</dbReference>
<keyword evidence="6" id="KW-0539">Nucleus</keyword>
<dbReference type="Proteomes" id="UP001168098">
    <property type="component" value="Unassembled WGS sequence"/>
</dbReference>
<sequence length="665" mass="75996">MAEASDSEMGSPENEALISAAQNPSSSDSDSDSDVGEAEELLRLQTLESEVSSDPSKYDAHVEYIKCLRKLGEIEKLREAREAMSALHPLTPLMWQEWARDELTARPEAFLEIEKLYEKGVFDYLSVPLWCDYLNFVQEHDPAVRECSSEGILKARNLFERALTAAGLHVAEGSKIWEVYREFEQAILLTIDENDNEAKEKQVQRIRNIFHRQLSVPLANMRSTLLAFKAWEVEQGNVLDVNSSSMDGISSHVASAYQKAMDMYDARAHLEEQIVRQDISDSERHQQFLNYLNFEQSSGDPARVQILYERAVTEFPVSRDLWLDYTHYLDKTLKVANVVRDVYSRAVKNCPWVGELWVQYLLSLERAHASERDISTVFDKSLQCTFSRFEEYLDLFLTRVDGLRRRISLPGQEEVLDYALIRDAFQYASDYLSPHLKCTDDLVRLHAYWARLELNLNKDLVAARGVWESLLKNSGSMFGAWQGYIAMELEAGHINEARSIYKRCYSKRFAGTGSEDICHSWLRFEREFGTLEDLEHAVRKGLAYVDFSDDAHLAAAVAKNKKMMRGKKLSIARSDPKQKGKGAGHSNDQTGTVGESDSKESGQISSSKAPQARRDDNFQLKGRNTFAVPRNVRPLGWIDKKKKTEEETDEMPKSNDEFRKMLLKS</sequence>
<dbReference type="GO" id="GO:0008380">
    <property type="term" value="P:RNA splicing"/>
    <property type="evidence" value="ECO:0007669"/>
    <property type="project" value="UniProtKB-KW"/>
</dbReference>
<evidence type="ECO:0000256" key="5">
    <source>
        <dbReference type="ARBA" id="ARBA00023187"/>
    </source>
</evidence>
<evidence type="ECO:0000313" key="11">
    <source>
        <dbReference type="Proteomes" id="UP001168098"/>
    </source>
</evidence>
<feature type="compositionally biased region" description="Basic and acidic residues" evidence="7">
    <location>
        <begin position="638"/>
        <end position="665"/>
    </location>
</feature>
<dbReference type="EMBL" id="JARBHA010000012">
    <property type="protein sequence ID" value="KAJ9687747.1"/>
    <property type="molecule type" value="Genomic_DNA"/>
</dbReference>
<dbReference type="GO" id="GO:0006397">
    <property type="term" value="P:mRNA processing"/>
    <property type="evidence" value="ECO:0007669"/>
    <property type="project" value="UniProtKB-KW"/>
</dbReference>
<evidence type="ECO:0000256" key="2">
    <source>
        <dbReference type="ARBA" id="ARBA00022664"/>
    </source>
</evidence>
<feature type="region of interest" description="Disordered" evidence="7">
    <location>
        <begin position="565"/>
        <end position="665"/>
    </location>
</feature>
<dbReference type="InterPro" id="IPR008847">
    <property type="entry name" value="Suf"/>
</dbReference>
<keyword evidence="5" id="KW-0508">mRNA splicing</keyword>
<dbReference type="Gene3D" id="1.25.40.10">
    <property type="entry name" value="Tetratricopeptide repeat domain"/>
    <property type="match status" value="2"/>
</dbReference>
<evidence type="ECO:0000313" key="10">
    <source>
        <dbReference type="EMBL" id="KAJ9687747.1"/>
    </source>
</evidence>
<dbReference type="PANTHER" id="PTHR17204:SF25">
    <property type="entry name" value="RRM DOMAIN-CONTAINING PROTEIN"/>
    <property type="match status" value="1"/>
</dbReference>
<dbReference type="InterPro" id="IPR011990">
    <property type="entry name" value="TPR-like_helical_dom_sf"/>
</dbReference>
<evidence type="ECO:0008006" key="12">
    <source>
        <dbReference type="Google" id="ProtNLM"/>
    </source>
</evidence>
<dbReference type="InterPro" id="IPR003107">
    <property type="entry name" value="HAT"/>
</dbReference>
<name>A0AA38ZFN6_VITRO</name>